<dbReference type="Proteomes" id="UP000323164">
    <property type="component" value="Unassembled WGS sequence"/>
</dbReference>
<reference evidence="3 4" key="1">
    <citation type="submission" date="2019-08" db="EMBL/GenBank/DDBJ databases">
        <title>Draft genome sequence of Lysobacter sp. UKS-15.</title>
        <authorList>
            <person name="Im W.-T."/>
        </authorList>
    </citation>
    <scope>NUCLEOTIDE SEQUENCE [LARGE SCALE GENOMIC DNA]</scope>
    <source>
        <strain evidence="3 4">UKS-15</strain>
    </source>
</reference>
<accession>A0A5D8YTX9</accession>
<sequence>MSSRRLRVAHFVTGGFSGGATQVAIALVNAQRAGDAIEPLLVLRRKRRTDPARVEELRTAGVPLELVPGWSHVATIASLVALCRRWKPDVLVAHGFSEHLWGRYAGLLAGVPALVHVEHNTRERYTRWRLAQSRWLARRTARIVGCSEGVRQVLLDMGMPAKRTVAIANGIRVEPFADADAHPLASREAGIVMVARFSKQKDHATLVRAVALLRDRGLAPPLLFAGAGKPAHREPVESLVREFGLQSQVRFLGLHRDVPTLLMRHRICVLSTHYEGMPLALIEGMAAGCAVIGSAVPGVRETLHDGVDGLLVPEGDPQALADALERLLRDDAFAARLGAAARTTATTCYSRERMASGYETMLMDVAREAGIDLGCSVSPR</sequence>
<protein>
    <submittedName>
        <fullName evidence="3">Glycosyltransferase</fullName>
    </submittedName>
</protein>
<keyword evidence="3" id="KW-0808">Transferase</keyword>
<dbReference type="AlphaFoldDB" id="A0A5D8YTX9"/>
<dbReference type="OrthoDB" id="5290958at2"/>
<gene>
    <name evidence="3" type="ORF">FW784_12320</name>
</gene>
<dbReference type="InterPro" id="IPR028098">
    <property type="entry name" value="Glyco_trans_4-like_N"/>
</dbReference>
<name>A0A5D8YTX9_9GAMM</name>
<comment type="caution">
    <text evidence="3">The sequence shown here is derived from an EMBL/GenBank/DDBJ whole genome shotgun (WGS) entry which is preliminary data.</text>
</comment>
<dbReference type="GO" id="GO:0016757">
    <property type="term" value="F:glycosyltransferase activity"/>
    <property type="evidence" value="ECO:0007669"/>
    <property type="project" value="InterPro"/>
</dbReference>
<dbReference type="GO" id="GO:1901135">
    <property type="term" value="P:carbohydrate derivative metabolic process"/>
    <property type="evidence" value="ECO:0007669"/>
    <property type="project" value="UniProtKB-ARBA"/>
</dbReference>
<feature type="domain" description="Glycosyl transferase family 1" evidence="1">
    <location>
        <begin position="182"/>
        <end position="343"/>
    </location>
</feature>
<evidence type="ECO:0000313" key="4">
    <source>
        <dbReference type="Proteomes" id="UP000323164"/>
    </source>
</evidence>
<evidence type="ECO:0000313" key="3">
    <source>
        <dbReference type="EMBL" id="TZF85353.1"/>
    </source>
</evidence>
<feature type="domain" description="Glycosyltransferase subfamily 4-like N-terminal" evidence="2">
    <location>
        <begin position="18"/>
        <end position="174"/>
    </location>
</feature>
<evidence type="ECO:0000259" key="1">
    <source>
        <dbReference type="Pfam" id="PF00534"/>
    </source>
</evidence>
<dbReference type="Pfam" id="PF13439">
    <property type="entry name" value="Glyco_transf_4"/>
    <property type="match status" value="1"/>
</dbReference>
<dbReference type="Pfam" id="PF00534">
    <property type="entry name" value="Glycos_transf_1"/>
    <property type="match status" value="1"/>
</dbReference>
<keyword evidence="4" id="KW-1185">Reference proteome</keyword>
<dbReference type="PANTHER" id="PTHR12526">
    <property type="entry name" value="GLYCOSYLTRANSFERASE"/>
    <property type="match status" value="1"/>
</dbReference>
<dbReference type="RefSeq" id="WP_149353633.1">
    <property type="nucleotide sequence ID" value="NZ_VTRV01000172.1"/>
</dbReference>
<evidence type="ECO:0000259" key="2">
    <source>
        <dbReference type="Pfam" id="PF13439"/>
    </source>
</evidence>
<dbReference type="InterPro" id="IPR001296">
    <property type="entry name" value="Glyco_trans_1"/>
</dbReference>
<dbReference type="EMBL" id="VTRV01000172">
    <property type="protein sequence ID" value="TZF85353.1"/>
    <property type="molecule type" value="Genomic_DNA"/>
</dbReference>
<organism evidence="3 4">
    <name type="scientific">Cognatilysobacter lacus</name>
    <dbReference type="NCBI Taxonomy" id="1643323"/>
    <lineage>
        <taxon>Bacteria</taxon>
        <taxon>Pseudomonadati</taxon>
        <taxon>Pseudomonadota</taxon>
        <taxon>Gammaproteobacteria</taxon>
        <taxon>Lysobacterales</taxon>
        <taxon>Lysobacteraceae</taxon>
        <taxon>Cognatilysobacter</taxon>
    </lineage>
</organism>
<dbReference type="SUPFAM" id="SSF53756">
    <property type="entry name" value="UDP-Glycosyltransferase/glycogen phosphorylase"/>
    <property type="match status" value="1"/>
</dbReference>
<dbReference type="PANTHER" id="PTHR12526:SF630">
    <property type="entry name" value="GLYCOSYLTRANSFERASE"/>
    <property type="match status" value="1"/>
</dbReference>
<proteinExistence type="predicted"/>
<dbReference type="Gene3D" id="3.40.50.2000">
    <property type="entry name" value="Glycogen Phosphorylase B"/>
    <property type="match status" value="2"/>
</dbReference>